<protein>
    <submittedName>
        <fullName evidence="4">NADPH:quinone reductase-like Zn-dependent oxidoreductase</fullName>
    </submittedName>
</protein>
<dbReference type="CDD" id="cd05289">
    <property type="entry name" value="MDR_like_2"/>
    <property type="match status" value="1"/>
</dbReference>
<accession>A0A3N2BDG4</accession>
<name>A0A3N2BDG4_9MICO</name>
<dbReference type="AlphaFoldDB" id="A0A3N2BDG4"/>
<dbReference type="InterPro" id="IPR036291">
    <property type="entry name" value="NAD(P)-bd_dom_sf"/>
</dbReference>
<dbReference type="GO" id="GO:0016651">
    <property type="term" value="F:oxidoreductase activity, acting on NAD(P)H"/>
    <property type="evidence" value="ECO:0007669"/>
    <property type="project" value="TreeGrafter"/>
</dbReference>
<dbReference type="Proteomes" id="UP000280668">
    <property type="component" value="Unassembled WGS sequence"/>
</dbReference>
<dbReference type="SUPFAM" id="SSF50129">
    <property type="entry name" value="GroES-like"/>
    <property type="match status" value="1"/>
</dbReference>
<dbReference type="PANTHER" id="PTHR48106">
    <property type="entry name" value="QUINONE OXIDOREDUCTASE PIG3-RELATED"/>
    <property type="match status" value="1"/>
</dbReference>
<evidence type="ECO:0000256" key="2">
    <source>
        <dbReference type="ARBA" id="ARBA00023002"/>
    </source>
</evidence>
<proteinExistence type="predicted"/>
<gene>
    <name evidence="4" type="ORF">EDD31_1657</name>
</gene>
<comment type="caution">
    <text evidence="4">The sequence shown here is derived from an EMBL/GenBank/DDBJ whole genome shotgun (WGS) entry which is preliminary data.</text>
</comment>
<dbReference type="GO" id="GO:0070402">
    <property type="term" value="F:NADPH binding"/>
    <property type="evidence" value="ECO:0007669"/>
    <property type="project" value="TreeGrafter"/>
</dbReference>
<keyword evidence="2" id="KW-0560">Oxidoreductase</keyword>
<dbReference type="PANTHER" id="PTHR48106:SF18">
    <property type="entry name" value="QUINONE OXIDOREDUCTASE PIG3"/>
    <property type="match status" value="1"/>
</dbReference>
<dbReference type="InterPro" id="IPR013154">
    <property type="entry name" value="ADH-like_N"/>
</dbReference>
<dbReference type="EMBL" id="RKHK01000001">
    <property type="protein sequence ID" value="ROR73282.1"/>
    <property type="molecule type" value="Genomic_DNA"/>
</dbReference>
<reference evidence="4 5" key="1">
    <citation type="submission" date="2018-11" db="EMBL/GenBank/DDBJ databases">
        <title>Sequencing the genomes of 1000 actinobacteria strains.</title>
        <authorList>
            <person name="Klenk H.-P."/>
        </authorList>
    </citation>
    <scope>NUCLEOTIDE SEQUENCE [LARGE SCALE GENOMIC DNA]</scope>
    <source>
        <strain evidence="4 5">DSM 11294</strain>
    </source>
</reference>
<evidence type="ECO:0000259" key="3">
    <source>
        <dbReference type="SMART" id="SM00829"/>
    </source>
</evidence>
<evidence type="ECO:0000313" key="5">
    <source>
        <dbReference type="Proteomes" id="UP000280668"/>
    </source>
</evidence>
<dbReference type="SUPFAM" id="SSF51735">
    <property type="entry name" value="NAD(P)-binding Rossmann-fold domains"/>
    <property type="match status" value="1"/>
</dbReference>
<sequence>MTRAVGVTEYGGPDALQVLDLPTTECGPGQVRVQVAAAAINPTDTFVRNGARSNTGTPAGIADVPGMDVAGVLTEIGPGVDTGLQVDDRVVAVVVPKDEHGAYREDVVLPQGSVVAAPAGHDDIAAATLPMNAMTARKTLDLLALEPGQVLAVTGSAGAYGGYVIQLAKHEGLHVIADAAEADEELIRSLGADEIVRRGTDVAARIRERFPEGVDGLADGAVLDEHVLPAVKDGGAVATVRGYRGDGQRGLQVHPVWVFGIAEEREMLAGLSALAADGTLTLRVADAVAPAEAGQAHARLEAGGVRGRLVIDFSR</sequence>
<dbReference type="Pfam" id="PF08240">
    <property type="entry name" value="ADH_N"/>
    <property type="match status" value="1"/>
</dbReference>
<dbReference type="SMART" id="SM00829">
    <property type="entry name" value="PKS_ER"/>
    <property type="match status" value="1"/>
</dbReference>
<dbReference type="Gene3D" id="3.40.50.720">
    <property type="entry name" value="NAD(P)-binding Rossmann-like Domain"/>
    <property type="match status" value="1"/>
</dbReference>
<evidence type="ECO:0000256" key="1">
    <source>
        <dbReference type="ARBA" id="ARBA00022857"/>
    </source>
</evidence>
<organism evidence="4 5">
    <name type="scientific">Bogoriella caseilytica</name>
    <dbReference type="NCBI Taxonomy" id="56055"/>
    <lineage>
        <taxon>Bacteria</taxon>
        <taxon>Bacillati</taxon>
        <taxon>Actinomycetota</taxon>
        <taxon>Actinomycetes</taxon>
        <taxon>Micrococcales</taxon>
        <taxon>Bogoriellaceae</taxon>
        <taxon>Bogoriella</taxon>
    </lineage>
</organism>
<keyword evidence="1" id="KW-0521">NADP</keyword>
<evidence type="ECO:0000313" key="4">
    <source>
        <dbReference type="EMBL" id="ROR73282.1"/>
    </source>
</evidence>
<feature type="domain" description="Enoyl reductase (ER)" evidence="3">
    <location>
        <begin position="11"/>
        <end position="311"/>
    </location>
</feature>
<dbReference type="Pfam" id="PF13602">
    <property type="entry name" value="ADH_zinc_N_2"/>
    <property type="match status" value="1"/>
</dbReference>
<dbReference type="InterPro" id="IPR020843">
    <property type="entry name" value="ER"/>
</dbReference>
<dbReference type="InterPro" id="IPR011032">
    <property type="entry name" value="GroES-like_sf"/>
</dbReference>
<dbReference type="Gene3D" id="3.90.180.10">
    <property type="entry name" value="Medium-chain alcohol dehydrogenases, catalytic domain"/>
    <property type="match status" value="1"/>
</dbReference>
<keyword evidence="5" id="KW-1185">Reference proteome</keyword>